<reference evidence="1 2" key="1">
    <citation type="submission" date="2015-04" db="EMBL/GenBank/DDBJ databases">
        <title>Complete genome of flavobacterium.</title>
        <authorList>
            <person name="Kwon Y.M."/>
            <person name="Kim S.-J."/>
        </authorList>
    </citation>
    <scope>NUCLEOTIDE SEQUENCE [LARGE SCALE GENOMIC DNA]</scope>
    <source>
        <strain evidence="1 2">DK169</strain>
    </source>
</reference>
<comment type="caution">
    <text evidence="1">The sequence shown here is derived from an EMBL/GenBank/DDBJ whole genome shotgun (WGS) entry which is preliminary data.</text>
</comment>
<evidence type="ECO:0000313" key="1">
    <source>
        <dbReference type="EMBL" id="KQC31120.1"/>
    </source>
</evidence>
<gene>
    <name evidence="1" type="ORF">AAY42_15390</name>
</gene>
<dbReference type="AlphaFoldDB" id="A0A0Q1DQ83"/>
<keyword evidence="2" id="KW-1185">Reference proteome</keyword>
<accession>A0A0Q1DQ83</accession>
<protein>
    <submittedName>
        <fullName evidence="1">Uncharacterized protein</fullName>
    </submittedName>
</protein>
<dbReference type="STRING" id="346185.AAY42_15390"/>
<sequence length="150" mass="16560">MLLAATLCSDEEIEINCATVTCLSVDNSISIKFIDQETDDNLISNGVYSPSQITITDLQDTATNFEIQKDFEDEDVLVLDLENQSFGEIGYEVRITDGVVFNFTLNTSYGEGSECCGPYINIDDVSVHNVVNEFSQYGTLPLSLTIFISD</sequence>
<proteinExistence type="predicted"/>
<evidence type="ECO:0000313" key="2">
    <source>
        <dbReference type="Proteomes" id="UP000050827"/>
    </source>
</evidence>
<dbReference type="Proteomes" id="UP000050827">
    <property type="component" value="Unassembled WGS sequence"/>
</dbReference>
<organism evidence="1 2">
    <name type="scientific">Flagellimonas eckloniae</name>
    <dbReference type="NCBI Taxonomy" id="346185"/>
    <lineage>
        <taxon>Bacteria</taxon>
        <taxon>Pseudomonadati</taxon>
        <taxon>Bacteroidota</taxon>
        <taxon>Flavobacteriia</taxon>
        <taxon>Flavobacteriales</taxon>
        <taxon>Flavobacteriaceae</taxon>
        <taxon>Flagellimonas</taxon>
    </lineage>
</organism>
<name>A0A0Q1DQ83_9FLAO</name>
<dbReference type="EMBL" id="LCTZ01000002">
    <property type="protein sequence ID" value="KQC31120.1"/>
    <property type="molecule type" value="Genomic_DNA"/>
</dbReference>